<name>A0A4W3GZQ6_CALMI</name>
<reference evidence="5" key="2">
    <citation type="journal article" date="2007" name="PLoS Biol.">
        <title>Survey sequencing and comparative analysis of the elephant shark (Callorhinchus milii) genome.</title>
        <authorList>
            <person name="Venkatesh B."/>
            <person name="Kirkness E.F."/>
            <person name="Loh Y.H."/>
            <person name="Halpern A.L."/>
            <person name="Lee A.P."/>
            <person name="Johnson J."/>
            <person name="Dandona N."/>
            <person name="Viswanathan L.D."/>
            <person name="Tay A."/>
            <person name="Venter J.C."/>
            <person name="Strausberg R.L."/>
            <person name="Brenner S."/>
        </authorList>
    </citation>
    <scope>NUCLEOTIDE SEQUENCE [LARGE SCALE GENOMIC DNA]</scope>
</reference>
<reference evidence="5" key="1">
    <citation type="journal article" date="2006" name="Science">
        <title>Ancient noncoding elements conserved in the human genome.</title>
        <authorList>
            <person name="Venkatesh B."/>
            <person name="Kirkness E.F."/>
            <person name="Loh Y.H."/>
            <person name="Halpern A.L."/>
            <person name="Lee A.P."/>
            <person name="Johnson J."/>
            <person name="Dandona N."/>
            <person name="Viswanathan L.D."/>
            <person name="Tay A."/>
            <person name="Venter J.C."/>
            <person name="Strausberg R.L."/>
            <person name="Brenner S."/>
        </authorList>
    </citation>
    <scope>NUCLEOTIDE SEQUENCE [LARGE SCALE GENOMIC DNA]</scope>
</reference>
<sequence>MQVVDATPFLIPFASSPPLPPSLASFKARLKTLLLDQPHPQLKGVVTTLRCQLGFCLRIHSDGSVDGTKDEASPLALFNLIPVGLRVVAIQGVKCGLYIAMNSEGYLYTSERFTPECKFKESVFENYYVTYSSLQYRQQESGRSWYLGINKHGQPMKGNRVKKTKAAAHFLPKLIEGTHTSQRPSSGTPSIPQSLQASSQDPPLRST</sequence>
<evidence type="ECO:0000256" key="2">
    <source>
        <dbReference type="RuleBase" id="RU049442"/>
    </source>
</evidence>
<comment type="similarity">
    <text evidence="1 2">Belongs to the heparin-binding growth factors family.</text>
</comment>
<dbReference type="AlphaFoldDB" id="A0A4W3GZQ6"/>
<evidence type="ECO:0000313" key="5">
    <source>
        <dbReference type="Proteomes" id="UP000314986"/>
    </source>
</evidence>
<dbReference type="SMART" id="SM00442">
    <property type="entry name" value="FGF"/>
    <property type="match status" value="1"/>
</dbReference>
<dbReference type="InterPro" id="IPR002209">
    <property type="entry name" value="Fibroblast_GF_fam"/>
</dbReference>
<protein>
    <recommendedName>
        <fullName evidence="2">Fibroblast growth factor</fullName>
        <shortName evidence="2">FGF</shortName>
    </recommendedName>
</protein>
<evidence type="ECO:0000256" key="3">
    <source>
        <dbReference type="SAM" id="MobiDB-lite"/>
    </source>
</evidence>
<dbReference type="Pfam" id="PF00167">
    <property type="entry name" value="FGF"/>
    <property type="match status" value="1"/>
</dbReference>
<dbReference type="OMA" id="YPQPRHQ"/>
<dbReference type="CDD" id="cd23309">
    <property type="entry name" value="beta-trefoil_FGF11-like"/>
    <property type="match status" value="1"/>
</dbReference>
<dbReference type="PRINTS" id="PR00263">
    <property type="entry name" value="HBGFFGF"/>
</dbReference>
<reference evidence="4" key="4">
    <citation type="submission" date="2025-08" db="UniProtKB">
        <authorList>
            <consortium name="Ensembl"/>
        </authorList>
    </citation>
    <scope>IDENTIFICATION</scope>
</reference>
<dbReference type="GO" id="GO:0008083">
    <property type="term" value="F:growth factor activity"/>
    <property type="evidence" value="ECO:0007669"/>
    <property type="project" value="InterPro"/>
</dbReference>
<reference evidence="4" key="5">
    <citation type="submission" date="2025-09" db="UniProtKB">
        <authorList>
            <consortium name="Ensembl"/>
        </authorList>
    </citation>
    <scope>IDENTIFICATION</scope>
</reference>
<dbReference type="Gene3D" id="2.80.10.50">
    <property type="match status" value="1"/>
</dbReference>
<feature type="region of interest" description="Disordered" evidence="3">
    <location>
        <begin position="176"/>
        <end position="207"/>
    </location>
</feature>
<proteinExistence type="inferred from homology"/>
<reference evidence="5" key="3">
    <citation type="journal article" date="2014" name="Nature">
        <title>Elephant shark genome provides unique insights into gnathostome evolution.</title>
        <authorList>
            <consortium name="International Elephant Shark Genome Sequencing Consortium"/>
            <person name="Venkatesh B."/>
            <person name="Lee A.P."/>
            <person name="Ravi V."/>
            <person name="Maurya A.K."/>
            <person name="Lian M.M."/>
            <person name="Swann J.B."/>
            <person name="Ohta Y."/>
            <person name="Flajnik M.F."/>
            <person name="Sutoh Y."/>
            <person name="Kasahara M."/>
            <person name="Hoon S."/>
            <person name="Gangu V."/>
            <person name="Roy S.W."/>
            <person name="Irimia M."/>
            <person name="Korzh V."/>
            <person name="Kondrychyn I."/>
            <person name="Lim Z.W."/>
            <person name="Tay B.H."/>
            <person name="Tohari S."/>
            <person name="Kong K.W."/>
            <person name="Ho S."/>
            <person name="Lorente-Galdos B."/>
            <person name="Quilez J."/>
            <person name="Marques-Bonet T."/>
            <person name="Raney B.J."/>
            <person name="Ingham P.W."/>
            <person name="Tay A."/>
            <person name="Hillier L.W."/>
            <person name="Minx P."/>
            <person name="Boehm T."/>
            <person name="Wilson R.K."/>
            <person name="Brenner S."/>
            <person name="Warren W.C."/>
        </authorList>
    </citation>
    <scope>NUCLEOTIDE SEQUENCE [LARGE SCALE GENOMIC DNA]</scope>
</reference>
<dbReference type="SUPFAM" id="SSF50353">
    <property type="entry name" value="Cytokine"/>
    <property type="match status" value="1"/>
</dbReference>
<organism evidence="4 5">
    <name type="scientific">Callorhinchus milii</name>
    <name type="common">Ghost shark</name>
    <dbReference type="NCBI Taxonomy" id="7868"/>
    <lineage>
        <taxon>Eukaryota</taxon>
        <taxon>Metazoa</taxon>
        <taxon>Chordata</taxon>
        <taxon>Craniata</taxon>
        <taxon>Vertebrata</taxon>
        <taxon>Chondrichthyes</taxon>
        <taxon>Holocephali</taxon>
        <taxon>Chimaeriformes</taxon>
        <taxon>Callorhinchidae</taxon>
        <taxon>Callorhinchus</taxon>
    </lineage>
</organism>
<dbReference type="Proteomes" id="UP000314986">
    <property type="component" value="Unassembled WGS sequence"/>
</dbReference>
<dbReference type="GeneTree" id="ENSGT00940000158058"/>
<keyword evidence="5" id="KW-1185">Reference proteome</keyword>
<dbReference type="InterPro" id="IPR008996">
    <property type="entry name" value="IL1/FGF"/>
</dbReference>
<evidence type="ECO:0000313" key="4">
    <source>
        <dbReference type="Ensembl" id="ENSCMIP00000009031.1"/>
    </source>
</evidence>
<dbReference type="Ensembl" id="ENSCMIT00000009280.1">
    <property type="protein sequence ID" value="ENSCMIP00000009031.1"/>
    <property type="gene ID" value="ENSCMIG00000004800.1"/>
</dbReference>
<feature type="compositionally biased region" description="Polar residues" evidence="3">
    <location>
        <begin position="178"/>
        <end position="207"/>
    </location>
</feature>
<evidence type="ECO:0000256" key="1">
    <source>
        <dbReference type="ARBA" id="ARBA00007936"/>
    </source>
</evidence>
<dbReference type="PRINTS" id="PR00262">
    <property type="entry name" value="IL1HBGF"/>
</dbReference>
<dbReference type="PANTHER" id="PTHR11486">
    <property type="entry name" value="FIBROBLAST GROWTH FACTOR"/>
    <property type="match status" value="1"/>
</dbReference>
<dbReference type="PROSITE" id="PS00247">
    <property type="entry name" value="HBGF_FGF"/>
    <property type="match status" value="1"/>
</dbReference>
<accession>A0A4W3GZQ6</accession>